<evidence type="ECO:0000313" key="2">
    <source>
        <dbReference type="EMBL" id="STI77056.1"/>
    </source>
</evidence>
<keyword evidence="1" id="KW-0812">Transmembrane</keyword>
<name>A0A376TK39_ECOLX</name>
<evidence type="ECO:0000256" key="1">
    <source>
        <dbReference type="SAM" id="Phobius"/>
    </source>
</evidence>
<protein>
    <submittedName>
        <fullName evidence="2">Putrescine/proton symporter: putrescine/ornithine antiporter</fullName>
    </submittedName>
</protein>
<gene>
    <name evidence="2" type="primary">potE_3</name>
    <name evidence="2" type="ORF">NCTC8985_02334</name>
</gene>
<feature type="transmembrane region" description="Helical" evidence="1">
    <location>
        <begin position="34"/>
        <end position="53"/>
    </location>
</feature>
<accession>A0A376TK39</accession>
<proteinExistence type="predicted"/>
<dbReference type="AlphaFoldDB" id="A0A376TK39"/>
<feature type="transmembrane region" description="Helical" evidence="1">
    <location>
        <begin position="88"/>
        <end position="106"/>
    </location>
</feature>
<evidence type="ECO:0000313" key="3">
    <source>
        <dbReference type="Proteomes" id="UP000254405"/>
    </source>
</evidence>
<feature type="transmembrane region" description="Helical" evidence="1">
    <location>
        <begin position="65"/>
        <end position="82"/>
    </location>
</feature>
<keyword evidence="1" id="KW-0472">Membrane</keyword>
<keyword evidence="1" id="KW-1133">Transmembrane helix</keyword>
<dbReference type="Proteomes" id="UP000254405">
    <property type="component" value="Unassembled WGS sequence"/>
</dbReference>
<reference evidence="2 3" key="1">
    <citation type="submission" date="2018-06" db="EMBL/GenBank/DDBJ databases">
        <authorList>
            <consortium name="Pathogen Informatics"/>
            <person name="Doyle S."/>
        </authorList>
    </citation>
    <scope>NUCLEOTIDE SEQUENCE [LARGE SCALE GENOMIC DNA]</scope>
    <source>
        <strain evidence="2 3">NCTC8985</strain>
    </source>
</reference>
<dbReference type="EMBL" id="UGCO01000001">
    <property type="protein sequence ID" value="STI77056.1"/>
    <property type="molecule type" value="Genomic_DNA"/>
</dbReference>
<dbReference type="Gene3D" id="1.20.1740.10">
    <property type="entry name" value="Amino acid/polyamine transporter I"/>
    <property type="match status" value="1"/>
</dbReference>
<organism evidence="2 3">
    <name type="scientific">Escherichia coli</name>
    <dbReference type="NCBI Taxonomy" id="562"/>
    <lineage>
        <taxon>Bacteria</taxon>
        <taxon>Pseudomonadati</taxon>
        <taxon>Pseudomonadota</taxon>
        <taxon>Gammaproteobacteria</taxon>
        <taxon>Enterobacterales</taxon>
        <taxon>Enterobacteriaceae</taxon>
        <taxon>Escherichia</taxon>
    </lineage>
</organism>
<sequence length="117" mass="12678">MQGMLTIVIIQSGLALMTISPSLNSQFNVLVNLAVVTNIIPYILSMAALVIIQKVANVPPSKAKVANFVAFVGAMYSFYALYSSGEEAMLYGSIVTFLGWTLYGLVSPRFELKNKHG</sequence>